<name>A0A8G1S526_9EURO</name>
<proteinExistence type="predicted"/>
<reference evidence="1 2" key="1">
    <citation type="submission" date="2018-02" db="EMBL/GenBank/DDBJ databases">
        <title>The genomes of Aspergillus section Nigri reveals drivers in fungal speciation.</title>
        <authorList>
            <consortium name="DOE Joint Genome Institute"/>
            <person name="Vesth T.C."/>
            <person name="Nybo J."/>
            <person name="Theobald S."/>
            <person name="Brandl J."/>
            <person name="Frisvad J.C."/>
            <person name="Nielsen K.F."/>
            <person name="Lyhne E.K."/>
            <person name="Kogle M.E."/>
            <person name="Kuo A."/>
            <person name="Riley R."/>
            <person name="Clum A."/>
            <person name="Nolan M."/>
            <person name="Lipzen A."/>
            <person name="Salamov A."/>
            <person name="Henrissat B."/>
            <person name="Wiebenga A."/>
            <person name="De vries R.P."/>
            <person name="Grigoriev I.V."/>
            <person name="Mortensen U.H."/>
            <person name="Andersen M.R."/>
            <person name="Baker S.E."/>
        </authorList>
    </citation>
    <scope>NUCLEOTIDE SEQUENCE [LARGE SCALE GENOMIC DNA]</scope>
    <source>
        <strain evidence="1 2">CBS 313.89</strain>
    </source>
</reference>
<dbReference type="Proteomes" id="UP000249789">
    <property type="component" value="Unassembled WGS sequence"/>
</dbReference>
<sequence length="226" mass="24958">MTRVIFSTVLTSSGTISGRATFDYFYYVTGPERSVWPQQQQKSSIRTTSNSLKTTKNSILLWHSALFALSFFALQAYHTWSASPIIDTQLKDDPVVQQGPYLAGRPVIQWISGENFSDEGSSGRSVSVRPRPTCCTLRAGILAGPFAVYQPVCFRDLATAASDQSMRHHSLLAVTMPALLATYPAKRFRTYHSATCSTLPVTWSRVGLFNPTGKLVWFITSSQSSS</sequence>
<evidence type="ECO:0000313" key="2">
    <source>
        <dbReference type="Proteomes" id="UP000249789"/>
    </source>
</evidence>
<accession>A0A8G1S526</accession>
<protein>
    <submittedName>
        <fullName evidence="1">Uncharacterized protein</fullName>
    </submittedName>
</protein>
<dbReference type="VEuPathDB" id="FungiDB:BO72DRAFT_454386"/>
<organism evidence="1 2">
    <name type="scientific">Aspergillus fijiensis CBS 313.89</name>
    <dbReference type="NCBI Taxonomy" id="1448319"/>
    <lineage>
        <taxon>Eukaryota</taxon>
        <taxon>Fungi</taxon>
        <taxon>Dikarya</taxon>
        <taxon>Ascomycota</taxon>
        <taxon>Pezizomycotina</taxon>
        <taxon>Eurotiomycetes</taxon>
        <taxon>Eurotiomycetidae</taxon>
        <taxon>Eurotiales</taxon>
        <taxon>Aspergillaceae</taxon>
        <taxon>Aspergillus</taxon>
    </lineage>
</organism>
<keyword evidence="2" id="KW-1185">Reference proteome</keyword>
<dbReference type="EMBL" id="KZ824621">
    <property type="protein sequence ID" value="RAK82671.1"/>
    <property type="molecule type" value="Genomic_DNA"/>
</dbReference>
<dbReference type="RefSeq" id="XP_040806681.1">
    <property type="nucleotide sequence ID" value="XM_040946183.1"/>
</dbReference>
<dbReference type="GeneID" id="63863516"/>
<gene>
    <name evidence="1" type="ORF">BO72DRAFT_454386</name>
</gene>
<dbReference type="AlphaFoldDB" id="A0A8G1S526"/>
<evidence type="ECO:0000313" key="1">
    <source>
        <dbReference type="EMBL" id="RAK82671.1"/>
    </source>
</evidence>